<feature type="domain" description="MsrB" evidence="4">
    <location>
        <begin position="102"/>
        <end position="224"/>
    </location>
</feature>
<evidence type="ECO:0000259" key="4">
    <source>
        <dbReference type="PROSITE" id="PS51790"/>
    </source>
</evidence>
<dbReference type="SUPFAM" id="SSF51316">
    <property type="entry name" value="Mss4-like"/>
    <property type="match status" value="1"/>
</dbReference>
<sequence>MAACCSFSCASLQPARQALPSRSRVAVAAQASQAPAAGRPAAPHRRRLPPLAAAGDHAAYGSSAASRRAALAAVVAGIATIGAQPAAADENAPRQGEVRHSEAEWRRLLPPDAYAVLRQAQTERRFTSPLVNEKRAGTFCCGGCGQPLFASSTKYESGTGWPSFYDALPDSVALESDYSIAFMPRIEVRCSRCLGHLGHVFEDGPPPTGLRYCMNGAALTFQPQQA</sequence>
<dbReference type="InterPro" id="IPR002579">
    <property type="entry name" value="Met_Sox_Rdtase_MsrB_dom"/>
</dbReference>
<keyword evidence="2 3" id="KW-0560">Oxidoreductase</keyword>
<dbReference type="EC" id="1.8.4.12" evidence="3"/>
<dbReference type="EMBL" id="LHPG02000016">
    <property type="protein sequence ID" value="PRW33723.1"/>
    <property type="molecule type" value="Genomic_DNA"/>
</dbReference>
<dbReference type="OrthoDB" id="44061at2759"/>
<comment type="similarity">
    <text evidence="1 3">Belongs to the MsrB Met sulfoxide reductase family.</text>
</comment>
<keyword evidence="3" id="KW-0479">Metal-binding</keyword>
<comment type="caution">
    <text evidence="5">The sequence shown here is derived from an EMBL/GenBank/DDBJ whole genome shotgun (WGS) entry which is preliminary data.</text>
</comment>
<dbReference type="PROSITE" id="PS51790">
    <property type="entry name" value="MSRB"/>
    <property type="match status" value="1"/>
</dbReference>
<dbReference type="STRING" id="3076.A0A2P6THF3"/>
<dbReference type="Pfam" id="PF01641">
    <property type="entry name" value="SelR"/>
    <property type="match status" value="1"/>
</dbReference>
<dbReference type="InterPro" id="IPR011057">
    <property type="entry name" value="Mss4-like_sf"/>
</dbReference>
<gene>
    <name evidence="5" type="ORF">C2E21_7530</name>
</gene>
<evidence type="ECO:0000313" key="5">
    <source>
        <dbReference type="EMBL" id="PRW33723.1"/>
    </source>
</evidence>
<protein>
    <recommendedName>
        <fullName evidence="3">Peptide-methionine (R)-S-oxide reductase</fullName>
        <ecNumber evidence="3">1.8.4.12</ecNumber>
    </recommendedName>
</protein>
<evidence type="ECO:0000256" key="3">
    <source>
        <dbReference type="RuleBase" id="RU365044"/>
    </source>
</evidence>
<keyword evidence="3" id="KW-0862">Zinc</keyword>
<comment type="cofactor">
    <cofactor evidence="3">
        <name>Zn(2+)</name>
        <dbReference type="ChEBI" id="CHEBI:29105"/>
    </cofactor>
    <text evidence="3">Binds 1 zinc ion per subunit.</text>
</comment>
<dbReference type="GO" id="GO:0006979">
    <property type="term" value="P:response to oxidative stress"/>
    <property type="evidence" value="ECO:0007669"/>
    <property type="project" value="InterPro"/>
</dbReference>
<dbReference type="PANTHER" id="PTHR10173">
    <property type="entry name" value="METHIONINE SULFOXIDE REDUCTASE"/>
    <property type="match status" value="1"/>
</dbReference>
<dbReference type="InterPro" id="IPR028427">
    <property type="entry name" value="Met_Sox_Rdtase_MsrB"/>
</dbReference>
<dbReference type="Proteomes" id="UP000239899">
    <property type="component" value="Unassembled WGS sequence"/>
</dbReference>
<proteinExistence type="inferred from homology"/>
<accession>A0A2P6THF3</accession>
<reference evidence="5 6" key="1">
    <citation type="journal article" date="2018" name="Plant J.">
        <title>Genome sequences of Chlorella sorokiniana UTEX 1602 and Micractinium conductrix SAG 241.80: implications to maltose excretion by a green alga.</title>
        <authorList>
            <person name="Arriola M.B."/>
            <person name="Velmurugan N."/>
            <person name="Zhang Y."/>
            <person name="Plunkett M.H."/>
            <person name="Hondzo H."/>
            <person name="Barney B.M."/>
        </authorList>
    </citation>
    <scope>NUCLEOTIDE SEQUENCE [LARGE SCALE GENOMIC DNA]</scope>
    <source>
        <strain evidence="6">UTEX 1602</strain>
    </source>
</reference>
<dbReference type="GO" id="GO:0005737">
    <property type="term" value="C:cytoplasm"/>
    <property type="evidence" value="ECO:0007669"/>
    <property type="project" value="TreeGrafter"/>
</dbReference>
<name>A0A2P6THF3_CHLSO</name>
<dbReference type="GO" id="GO:0046872">
    <property type="term" value="F:metal ion binding"/>
    <property type="evidence" value="ECO:0007669"/>
    <property type="project" value="UniProtKB-KW"/>
</dbReference>
<dbReference type="GO" id="GO:0030091">
    <property type="term" value="P:protein repair"/>
    <property type="evidence" value="ECO:0007669"/>
    <property type="project" value="InterPro"/>
</dbReference>
<dbReference type="AlphaFoldDB" id="A0A2P6THF3"/>
<evidence type="ECO:0000313" key="6">
    <source>
        <dbReference type="Proteomes" id="UP000239899"/>
    </source>
</evidence>
<evidence type="ECO:0000256" key="1">
    <source>
        <dbReference type="ARBA" id="ARBA00007174"/>
    </source>
</evidence>
<evidence type="ECO:0000256" key="2">
    <source>
        <dbReference type="ARBA" id="ARBA00023002"/>
    </source>
</evidence>
<organism evidence="5 6">
    <name type="scientific">Chlorella sorokiniana</name>
    <name type="common">Freshwater green alga</name>
    <dbReference type="NCBI Taxonomy" id="3076"/>
    <lineage>
        <taxon>Eukaryota</taxon>
        <taxon>Viridiplantae</taxon>
        <taxon>Chlorophyta</taxon>
        <taxon>core chlorophytes</taxon>
        <taxon>Trebouxiophyceae</taxon>
        <taxon>Chlorellales</taxon>
        <taxon>Chlorellaceae</taxon>
        <taxon>Chlorella clade</taxon>
        <taxon>Chlorella</taxon>
    </lineage>
</organism>
<dbReference type="PANTHER" id="PTHR10173:SF57">
    <property type="entry name" value="PEPTIDE-METHIONINE (R)-S-OXIDE REDUCTASE"/>
    <property type="match status" value="1"/>
</dbReference>
<keyword evidence="6" id="KW-1185">Reference proteome</keyword>
<comment type="function">
    <text evidence="3">Catalyzes the reduction of methionine sulfoxide (MetSO) to methionine in proteins. Plays a protective role against oxidative stress by restoring activity to proteins that have been inactivated by methionine oxidation. MSRB family specifically reduces the MetSO R-enantiomer.</text>
</comment>
<comment type="catalytic activity">
    <reaction evidence="3">
        <text>L-methionyl-[protein] + [thioredoxin]-disulfide + H2O = L-methionyl-(R)-S-oxide-[protein] + [thioredoxin]-dithiol</text>
        <dbReference type="Rhea" id="RHEA:24164"/>
        <dbReference type="Rhea" id="RHEA-COMP:10698"/>
        <dbReference type="Rhea" id="RHEA-COMP:10700"/>
        <dbReference type="Rhea" id="RHEA-COMP:12313"/>
        <dbReference type="Rhea" id="RHEA-COMP:12314"/>
        <dbReference type="ChEBI" id="CHEBI:15377"/>
        <dbReference type="ChEBI" id="CHEBI:16044"/>
        <dbReference type="ChEBI" id="CHEBI:29950"/>
        <dbReference type="ChEBI" id="CHEBI:45764"/>
        <dbReference type="ChEBI" id="CHEBI:50058"/>
        <dbReference type="EC" id="1.8.4.12"/>
    </reaction>
</comment>
<dbReference type="NCBIfam" id="TIGR00357">
    <property type="entry name" value="peptide-methionine (R)-S-oxide reductase MsrB"/>
    <property type="match status" value="1"/>
</dbReference>
<dbReference type="GO" id="GO:0033743">
    <property type="term" value="F:peptide-methionine (R)-S-oxide reductase activity"/>
    <property type="evidence" value="ECO:0007669"/>
    <property type="project" value="UniProtKB-EC"/>
</dbReference>
<dbReference type="Gene3D" id="2.170.150.20">
    <property type="entry name" value="Peptide methionine sulfoxide reductase"/>
    <property type="match status" value="1"/>
</dbReference>